<reference evidence="5" key="1">
    <citation type="submission" date="2019-07" db="EMBL/GenBank/DDBJ databases">
        <title>De Novo Assembly of kiwifruit Actinidia rufa.</title>
        <authorList>
            <person name="Sugita-Konishi S."/>
            <person name="Sato K."/>
            <person name="Mori E."/>
            <person name="Abe Y."/>
            <person name="Kisaki G."/>
            <person name="Hamano K."/>
            <person name="Suezawa K."/>
            <person name="Otani M."/>
            <person name="Fukuda T."/>
            <person name="Manabe T."/>
            <person name="Gomi K."/>
            <person name="Tabuchi M."/>
            <person name="Akimitsu K."/>
            <person name="Kataoka I."/>
        </authorList>
    </citation>
    <scope>NUCLEOTIDE SEQUENCE [LARGE SCALE GENOMIC DNA]</scope>
    <source>
        <strain evidence="5">cv. Fuchu</strain>
    </source>
</reference>
<feature type="compositionally biased region" description="Basic and acidic residues" evidence="2">
    <location>
        <begin position="65"/>
        <end position="78"/>
    </location>
</feature>
<dbReference type="InterPro" id="IPR007592">
    <property type="entry name" value="GEBP"/>
</dbReference>
<dbReference type="EMBL" id="BJWL01000336">
    <property type="protein sequence ID" value="GFS39727.1"/>
    <property type="molecule type" value="Genomic_DNA"/>
</dbReference>
<evidence type="ECO:0000256" key="2">
    <source>
        <dbReference type="SAM" id="MobiDB-lite"/>
    </source>
</evidence>
<proteinExistence type="inferred from homology"/>
<dbReference type="Proteomes" id="UP000585474">
    <property type="component" value="Unassembled WGS sequence"/>
</dbReference>
<evidence type="ECO:0000256" key="1">
    <source>
        <dbReference type="ARBA" id="ARBA00010820"/>
    </source>
</evidence>
<dbReference type="Pfam" id="PF04504">
    <property type="entry name" value="GeBP-like_DBD"/>
    <property type="match status" value="1"/>
</dbReference>
<feature type="compositionally biased region" description="Polar residues" evidence="2">
    <location>
        <begin position="40"/>
        <end position="54"/>
    </location>
</feature>
<gene>
    <name evidence="4" type="ORF">Acr_00g0064620</name>
</gene>
<dbReference type="PANTHER" id="PTHR31662:SF33">
    <property type="entry name" value="DNA-BINDING STOREKEEPER PROTEIN TRANSCRIPTIONAL REGULATOR-LIKE PROTEIN"/>
    <property type="match status" value="1"/>
</dbReference>
<feature type="region of interest" description="Disordered" evidence="2">
    <location>
        <begin position="40"/>
        <end position="95"/>
    </location>
</feature>
<evidence type="ECO:0000313" key="5">
    <source>
        <dbReference type="Proteomes" id="UP000585474"/>
    </source>
</evidence>
<evidence type="ECO:0000313" key="4">
    <source>
        <dbReference type="EMBL" id="GFS39727.1"/>
    </source>
</evidence>
<dbReference type="InterPro" id="IPR053932">
    <property type="entry name" value="GeBP-like_DBD"/>
</dbReference>
<sequence>MPITTYFVVSSFSYCHCNGSALPAAGCCFTSWSTNASPSVPCTDSEESNSSNKPISKAPNSRAKCPAECEKSGKESQRKKVKVSNGDAEEKKNPIQRLWNEDDEIVIIKGMIDYQSKKGAYPNTDMGAFHEFIKKSLHDDVSRNQLMDKFRRLKKY</sequence>
<accession>A0A7J0DQZ4</accession>
<comment type="caution">
    <text evidence="4">The sequence shown here is derived from an EMBL/GenBank/DDBJ whole genome shotgun (WGS) entry which is preliminary data.</text>
</comment>
<evidence type="ECO:0000259" key="3">
    <source>
        <dbReference type="Pfam" id="PF04504"/>
    </source>
</evidence>
<dbReference type="AlphaFoldDB" id="A0A7J0DQZ4"/>
<dbReference type="OrthoDB" id="661680at2759"/>
<dbReference type="GO" id="GO:0006355">
    <property type="term" value="P:regulation of DNA-templated transcription"/>
    <property type="evidence" value="ECO:0007669"/>
    <property type="project" value="InterPro"/>
</dbReference>
<dbReference type="GO" id="GO:0005634">
    <property type="term" value="C:nucleus"/>
    <property type="evidence" value="ECO:0007669"/>
    <property type="project" value="TreeGrafter"/>
</dbReference>
<feature type="domain" description="Glabrous enhancer-binding protein-like DBD" evidence="3">
    <location>
        <begin position="96"/>
        <end position="155"/>
    </location>
</feature>
<keyword evidence="5" id="KW-1185">Reference proteome</keyword>
<dbReference type="PANTHER" id="PTHR31662">
    <property type="entry name" value="BNAANNG10740D PROTEIN-RELATED"/>
    <property type="match status" value="1"/>
</dbReference>
<organism evidence="4 5">
    <name type="scientific">Actinidia rufa</name>
    <dbReference type="NCBI Taxonomy" id="165716"/>
    <lineage>
        <taxon>Eukaryota</taxon>
        <taxon>Viridiplantae</taxon>
        <taxon>Streptophyta</taxon>
        <taxon>Embryophyta</taxon>
        <taxon>Tracheophyta</taxon>
        <taxon>Spermatophyta</taxon>
        <taxon>Magnoliopsida</taxon>
        <taxon>eudicotyledons</taxon>
        <taxon>Gunneridae</taxon>
        <taxon>Pentapetalae</taxon>
        <taxon>asterids</taxon>
        <taxon>Ericales</taxon>
        <taxon>Actinidiaceae</taxon>
        <taxon>Actinidia</taxon>
    </lineage>
</organism>
<protein>
    <submittedName>
        <fullName evidence="4">Multidrug resistance-associated protein 2</fullName>
    </submittedName>
</protein>
<name>A0A7J0DQZ4_9ERIC</name>
<comment type="similarity">
    <text evidence="1">Belongs to the GeBP family.</text>
</comment>